<reference evidence="1 2" key="1">
    <citation type="submission" date="2016-03" db="EMBL/GenBank/DDBJ databases">
        <title>Complete genome sequence of Shewanella psychrophila WP2, a deep sea bacterium isolated from west Pacific sediment.</title>
        <authorList>
            <person name="Xu G."/>
            <person name="Jian H."/>
        </authorList>
    </citation>
    <scope>NUCLEOTIDE SEQUENCE [LARGE SCALE GENOMIC DNA]</scope>
    <source>
        <strain evidence="1 2">WP2</strain>
    </source>
</reference>
<gene>
    <name evidence="1" type="ORF">Sps_01236</name>
</gene>
<dbReference type="AlphaFoldDB" id="A0A1S6HLJ8"/>
<protein>
    <submittedName>
        <fullName evidence="1">Uncharacterized protein</fullName>
    </submittedName>
</protein>
<dbReference type="RefSeq" id="WP_077751726.1">
    <property type="nucleotide sequence ID" value="NZ_CP014782.1"/>
</dbReference>
<evidence type="ECO:0000313" key="1">
    <source>
        <dbReference type="EMBL" id="AQS36405.1"/>
    </source>
</evidence>
<dbReference type="EMBL" id="CP014782">
    <property type="protein sequence ID" value="AQS36405.1"/>
    <property type="molecule type" value="Genomic_DNA"/>
</dbReference>
<organism evidence="1 2">
    <name type="scientific">Shewanella psychrophila</name>
    <dbReference type="NCBI Taxonomy" id="225848"/>
    <lineage>
        <taxon>Bacteria</taxon>
        <taxon>Pseudomonadati</taxon>
        <taxon>Pseudomonadota</taxon>
        <taxon>Gammaproteobacteria</taxon>
        <taxon>Alteromonadales</taxon>
        <taxon>Shewanellaceae</taxon>
        <taxon>Shewanella</taxon>
    </lineage>
</organism>
<name>A0A1S6HLJ8_9GAMM</name>
<dbReference type="STRING" id="225848.Sps_01236"/>
<keyword evidence="2" id="KW-1185">Reference proteome</keyword>
<dbReference type="KEGG" id="spsw:Sps_01236"/>
<dbReference type="Proteomes" id="UP000189545">
    <property type="component" value="Chromosome"/>
</dbReference>
<evidence type="ECO:0000313" key="2">
    <source>
        <dbReference type="Proteomes" id="UP000189545"/>
    </source>
</evidence>
<sequence length="91" mass="10232">MKSKSYIKFDYKLDRPSTIYIKPTCDNENKVCGAKGSPIYYMSSGEGYTYFMLLKPDTITGFRYSVRAVGDDEPTKGAYISMGDNVKALTK</sequence>
<accession>A0A1S6HLJ8</accession>
<proteinExistence type="predicted"/>